<sequence length="95" mass="10995">MVNYQDHQGSYKWKLGQESFQRAPRLKRTPLVIFPVTVVLALTLYISCKSTKIIVDSLPYWENRRTAKNLEKYAFDTCIAANSMPISQIKKHSAF</sequence>
<proteinExistence type="predicted"/>
<name>A0A1R2C4T4_9CILI</name>
<dbReference type="Proteomes" id="UP000187209">
    <property type="component" value="Unassembled WGS sequence"/>
</dbReference>
<keyword evidence="3" id="KW-1185">Reference proteome</keyword>
<evidence type="ECO:0000256" key="1">
    <source>
        <dbReference type="SAM" id="Phobius"/>
    </source>
</evidence>
<dbReference type="AlphaFoldDB" id="A0A1R2C4T4"/>
<protein>
    <submittedName>
        <fullName evidence="2">Uncharacterized protein</fullName>
    </submittedName>
</protein>
<evidence type="ECO:0000313" key="2">
    <source>
        <dbReference type="EMBL" id="OMJ84038.1"/>
    </source>
</evidence>
<keyword evidence="1" id="KW-1133">Transmembrane helix</keyword>
<dbReference type="EMBL" id="MPUH01000282">
    <property type="protein sequence ID" value="OMJ84038.1"/>
    <property type="molecule type" value="Genomic_DNA"/>
</dbReference>
<gene>
    <name evidence="2" type="ORF">SteCoe_14907</name>
</gene>
<feature type="transmembrane region" description="Helical" evidence="1">
    <location>
        <begin position="29"/>
        <end position="47"/>
    </location>
</feature>
<comment type="caution">
    <text evidence="2">The sequence shown here is derived from an EMBL/GenBank/DDBJ whole genome shotgun (WGS) entry which is preliminary data.</text>
</comment>
<reference evidence="2 3" key="1">
    <citation type="submission" date="2016-11" db="EMBL/GenBank/DDBJ databases">
        <title>The macronuclear genome of Stentor coeruleus: a giant cell with tiny introns.</title>
        <authorList>
            <person name="Slabodnick M."/>
            <person name="Ruby J.G."/>
            <person name="Reiff S.B."/>
            <person name="Swart E.C."/>
            <person name="Gosai S."/>
            <person name="Prabakaran S."/>
            <person name="Witkowska E."/>
            <person name="Larue G.E."/>
            <person name="Fisher S."/>
            <person name="Freeman R.M."/>
            <person name="Gunawardena J."/>
            <person name="Chu W."/>
            <person name="Stover N.A."/>
            <person name="Gregory B.D."/>
            <person name="Nowacki M."/>
            <person name="Derisi J."/>
            <person name="Roy S.W."/>
            <person name="Marshall W.F."/>
            <person name="Sood P."/>
        </authorList>
    </citation>
    <scope>NUCLEOTIDE SEQUENCE [LARGE SCALE GENOMIC DNA]</scope>
    <source>
        <strain evidence="2">WM001</strain>
    </source>
</reference>
<accession>A0A1R2C4T4</accession>
<organism evidence="2 3">
    <name type="scientific">Stentor coeruleus</name>
    <dbReference type="NCBI Taxonomy" id="5963"/>
    <lineage>
        <taxon>Eukaryota</taxon>
        <taxon>Sar</taxon>
        <taxon>Alveolata</taxon>
        <taxon>Ciliophora</taxon>
        <taxon>Postciliodesmatophora</taxon>
        <taxon>Heterotrichea</taxon>
        <taxon>Heterotrichida</taxon>
        <taxon>Stentoridae</taxon>
        <taxon>Stentor</taxon>
    </lineage>
</organism>
<keyword evidence="1" id="KW-0812">Transmembrane</keyword>
<keyword evidence="1" id="KW-0472">Membrane</keyword>
<evidence type="ECO:0000313" key="3">
    <source>
        <dbReference type="Proteomes" id="UP000187209"/>
    </source>
</evidence>